<sequence>MARRDSVPHGCRHSFRIRTASPFRRLGPRLVLHGDSGVPMSLRRADRRSPPSLGLGFGNCRERRHHRDLAGISHRRTALWSRGTSLRILFGARHREFGDRRRDHRSFNRCSFVPRCAPTAISRPSFPALRSVRDRNRRSCSWCSHAHSHLHLCSRSSWTWPQRDNLT</sequence>
<proteinExistence type="predicted"/>
<name>A0A6J6FWX3_9ZZZZ</name>
<accession>A0A6J6FWX3</accession>
<protein>
    <submittedName>
        <fullName evidence="1">Unannotated protein</fullName>
    </submittedName>
</protein>
<dbReference type="AlphaFoldDB" id="A0A6J6FWX3"/>
<dbReference type="EMBL" id="CAEZTR010000194">
    <property type="protein sequence ID" value="CAB4592850.1"/>
    <property type="molecule type" value="Genomic_DNA"/>
</dbReference>
<evidence type="ECO:0000313" key="1">
    <source>
        <dbReference type="EMBL" id="CAB4592850.1"/>
    </source>
</evidence>
<gene>
    <name evidence="1" type="ORF">UFOPK1711_01926</name>
</gene>
<reference evidence="1" key="1">
    <citation type="submission" date="2020-05" db="EMBL/GenBank/DDBJ databases">
        <authorList>
            <person name="Chiriac C."/>
            <person name="Salcher M."/>
            <person name="Ghai R."/>
            <person name="Kavagutti S V."/>
        </authorList>
    </citation>
    <scope>NUCLEOTIDE SEQUENCE</scope>
</reference>
<organism evidence="1">
    <name type="scientific">freshwater metagenome</name>
    <dbReference type="NCBI Taxonomy" id="449393"/>
    <lineage>
        <taxon>unclassified sequences</taxon>
        <taxon>metagenomes</taxon>
        <taxon>ecological metagenomes</taxon>
    </lineage>
</organism>